<dbReference type="PRINTS" id="PR00320">
    <property type="entry name" value="GPROTEINBRPT"/>
</dbReference>
<dbReference type="SMART" id="SM00320">
    <property type="entry name" value="WD40"/>
    <property type="match status" value="8"/>
</dbReference>
<proteinExistence type="predicted"/>
<evidence type="ECO:0000256" key="2">
    <source>
        <dbReference type="ARBA" id="ARBA00022737"/>
    </source>
</evidence>
<evidence type="ECO:0000256" key="3">
    <source>
        <dbReference type="PROSITE-ProRule" id="PRU00221"/>
    </source>
</evidence>
<dbReference type="AlphaFoldDB" id="A0A4D6N5I1"/>
<dbReference type="GO" id="GO:0043130">
    <property type="term" value="F:ubiquitin binding"/>
    <property type="evidence" value="ECO:0007669"/>
    <property type="project" value="TreeGrafter"/>
</dbReference>
<evidence type="ECO:0000256" key="1">
    <source>
        <dbReference type="ARBA" id="ARBA00022574"/>
    </source>
</evidence>
<feature type="compositionally biased region" description="Low complexity" evidence="4">
    <location>
        <begin position="174"/>
        <end position="185"/>
    </location>
</feature>
<reference evidence="5 6" key="1">
    <citation type="submission" date="2019-04" db="EMBL/GenBank/DDBJ databases">
        <title>An improved genome assembly and genetic linkage map for asparagus bean, Vigna unguiculata ssp. sesquipedialis.</title>
        <authorList>
            <person name="Xia Q."/>
            <person name="Zhang R."/>
            <person name="Dong Y."/>
        </authorList>
    </citation>
    <scope>NUCLEOTIDE SEQUENCE [LARGE SCALE GENOMIC DNA]</scope>
    <source>
        <tissue evidence="5">Leaf</tissue>
    </source>
</reference>
<dbReference type="EMBL" id="CP039353">
    <property type="protein sequence ID" value="QCE07395.1"/>
    <property type="molecule type" value="Genomic_DNA"/>
</dbReference>
<protein>
    <submittedName>
        <fullName evidence="5">1-alkyl-2-acetylglycerophosphocholine esterase</fullName>
    </submittedName>
</protein>
<accession>A0A4D6N5I1</accession>
<organism evidence="5 6">
    <name type="scientific">Vigna unguiculata</name>
    <name type="common">Cowpea</name>
    <dbReference type="NCBI Taxonomy" id="3917"/>
    <lineage>
        <taxon>Eukaryota</taxon>
        <taxon>Viridiplantae</taxon>
        <taxon>Streptophyta</taxon>
        <taxon>Embryophyta</taxon>
        <taxon>Tracheophyta</taxon>
        <taxon>Spermatophyta</taxon>
        <taxon>Magnoliopsida</taxon>
        <taxon>eudicotyledons</taxon>
        <taxon>Gunneridae</taxon>
        <taxon>Pentapetalae</taxon>
        <taxon>rosids</taxon>
        <taxon>fabids</taxon>
        <taxon>Fabales</taxon>
        <taxon>Fabaceae</taxon>
        <taxon>Papilionoideae</taxon>
        <taxon>50 kb inversion clade</taxon>
        <taxon>NPAAA clade</taxon>
        <taxon>indigoferoid/millettioid clade</taxon>
        <taxon>Phaseoleae</taxon>
        <taxon>Vigna</taxon>
    </lineage>
</organism>
<keyword evidence="1 3" id="KW-0853">WD repeat</keyword>
<evidence type="ECO:0000313" key="6">
    <source>
        <dbReference type="Proteomes" id="UP000501690"/>
    </source>
</evidence>
<name>A0A4D6N5I1_VIGUN</name>
<dbReference type="InterPro" id="IPR020472">
    <property type="entry name" value="WD40_PAC1"/>
</dbReference>
<dbReference type="FunFam" id="2.130.10.10:FF:000381">
    <property type="entry name" value="WD repeat-containing protein 48"/>
    <property type="match status" value="1"/>
</dbReference>
<dbReference type="PROSITE" id="PS50082">
    <property type="entry name" value="WD_REPEATS_2"/>
    <property type="match status" value="4"/>
</dbReference>
<dbReference type="PROSITE" id="PS00678">
    <property type="entry name" value="WD_REPEATS_1"/>
    <property type="match status" value="1"/>
</dbReference>
<feature type="compositionally biased region" description="Polar residues" evidence="4">
    <location>
        <begin position="186"/>
        <end position="195"/>
    </location>
</feature>
<dbReference type="CDD" id="cd00200">
    <property type="entry name" value="WD40"/>
    <property type="match status" value="1"/>
</dbReference>
<dbReference type="InterPro" id="IPR019775">
    <property type="entry name" value="WD40_repeat_CS"/>
</dbReference>
<feature type="repeat" description="WD" evidence="3">
    <location>
        <begin position="211"/>
        <end position="252"/>
    </location>
</feature>
<dbReference type="SUPFAM" id="SSF50978">
    <property type="entry name" value="WD40 repeat-like"/>
    <property type="match status" value="1"/>
</dbReference>
<dbReference type="InterPro" id="IPR036322">
    <property type="entry name" value="WD40_repeat_dom_sf"/>
</dbReference>
<dbReference type="InterPro" id="IPR001680">
    <property type="entry name" value="WD40_rpt"/>
</dbReference>
<feature type="repeat" description="WD" evidence="3">
    <location>
        <begin position="253"/>
        <end position="294"/>
    </location>
</feature>
<dbReference type="GO" id="GO:0000724">
    <property type="term" value="P:double-strand break repair via homologous recombination"/>
    <property type="evidence" value="ECO:0007669"/>
    <property type="project" value="TreeGrafter"/>
</dbReference>
<dbReference type="PANTHER" id="PTHR19862:SF14">
    <property type="entry name" value="WD REPEAT-CONTAINING PROTEIN 48"/>
    <property type="match status" value="1"/>
</dbReference>
<feature type="repeat" description="WD" evidence="3">
    <location>
        <begin position="124"/>
        <end position="159"/>
    </location>
</feature>
<keyword evidence="6" id="KW-1185">Reference proteome</keyword>
<dbReference type="InterPro" id="IPR051246">
    <property type="entry name" value="WDR48"/>
</dbReference>
<feature type="repeat" description="WD" evidence="3">
    <location>
        <begin position="82"/>
        <end position="113"/>
    </location>
</feature>
<dbReference type="PROSITE" id="PS50294">
    <property type="entry name" value="WD_REPEATS_REGION"/>
    <property type="match status" value="2"/>
</dbReference>
<evidence type="ECO:0000313" key="5">
    <source>
        <dbReference type="EMBL" id="QCE07395.1"/>
    </source>
</evidence>
<dbReference type="Pfam" id="PF00400">
    <property type="entry name" value="WD40"/>
    <property type="match status" value="6"/>
</dbReference>
<feature type="region of interest" description="Disordered" evidence="4">
    <location>
        <begin position="1"/>
        <end position="21"/>
    </location>
</feature>
<dbReference type="PANTHER" id="PTHR19862">
    <property type="entry name" value="WD REPEAT-CONTAINING PROTEIN 48"/>
    <property type="match status" value="1"/>
</dbReference>
<keyword evidence="2" id="KW-0677">Repeat</keyword>
<dbReference type="Proteomes" id="UP000501690">
    <property type="component" value="Linkage Group LG9"/>
</dbReference>
<dbReference type="Gene3D" id="2.130.10.10">
    <property type="entry name" value="YVTN repeat-like/Quinoprotein amine dehydrogenase"/>
    <property type="match status" value="2"/>
</dbReference>
<sequence length="631" mass="69601">MHHVGNEGNANNSNRPPKEKEKRLSYVLNNADETKHSAGINCLSLLKSVPSDGFDYLFTGSRDSTLKRWALVDDMPSFSAKFESHVDWVNDVVLVSDNVLVSCSSDTTIKTWNALSNGTCTRTLRRHKDYVTCLATAENDKTVVASGGLGGEVFIWDIEAATAKCNDTMDGDNDNSNGANASGNSLPVTTNSRNNISMDTTETQEYTPIGVEGCKESVYALAMNEEGTLLVSGGTEQVVRVWDPRSGSKTSKLKGHTDNIRTLLLDSTGRFCISGSSDSMIRLWDIGQQRCIHSYAVHTDSVWALASTSTFSHVYSGGRDLSVYVTDLQTRESALLCTEENPIQRLALHDDNIWVTSTDSSVHRWSAEGRNPRNIFQRDNSLLNGNLSLSKARVSLDESTPDPVYKQPTLTIPGIPAIVQHALLNNKRHVLTKDTSGSVKLWEITKGALVEDYGNVSLEEKVEDLFEKVDNIPPWFTVDTRFGCLSVHFDSPQCFLAEMYSEDLNIVGKTKDDKVNMGQETLKGLFGDWLRKRKQRMECAAPSNGELVPGKDIGIRNHTPSSIDGSCDTNAFEFSDISFVSIITEGSHGGQWGKKLTHLDGTEDEKDFPGWLLECLLNDSLPFCNENTNTK</sequence>
<dbReference type="InterPro" id="IPR015943">
    <property type="entry name" value="WD40/YVTN_repeat-like_dom_sf"/>
</dbReference>
<evidence type="ECO:0000256" key="4">
    <source>
        <dbReference type="SAM" id="MobiDB-lite"/>
    </source>
</evidence>
<feature type="region of interest" description="Disordered" evidence="4">
    <location>
        <begin position="169"/>
        <end position="195"/>
    </location>
</feature>
<gene>
    <name evidence="5" type="ORF">DEO72_LG9g2414</name>
</gene>